<accession>A0ABW6A6Q0</accession>
<dbReference type="EMBL" id="JBHUOZ010000003">
    <property type="protein sequence ID" value="MFD2920442.1"/>
    <property type="molecule type" value="Genomic_DNA"/>
</dbReference>
<feature type="chain" id="PRO_5046834136" evidence="1">
    <location>
        <begin position="18"/>
        <end position="271"/>
    </location>
</feature>
<dbReference type="Proteomes" id="UP001597511">
    <property type="component" value="Unassembled WGS sequence"/>
</dbReference>
<dbReference type="RefSeq" id="WP_386103573.1">
    <property type="nucleotide sequence ID" value="NZ_JBHUOZ010000003.1"/>
</dbReference>
<name>A0ABW6A6Q0_9BACT</name>
<feature type="domain" description="CHRD" evidence="2">
    <location>
        <begin position="159"/>
        <end position="270"/>
    </location>
</feature>
<gene>
    <name evidence="3" type="ORF">ACFS6H_12015</name>
</gene>
<dbReference type="Pfam" id="PF07452">
    <property type="entry name" value="CHRD"/>
    <property type="match status" value="1"/>
</dbReference>
<organism evidence="3 4">
    <name type="scientific">Terrimonas rubra</name>
    <dbReference type="NCBI Taxonomy" id="1035890"/>
    <lineage>
        <taxon>Bacteria</taxon>
        <taxon>Pseudomonadati</taxon>
        <taxon>Bacteroidota</taxon>
        <taxon>Chitinophagia</taxon>
        <taxon>Chitinophagales</taxon>
        <taxon>Chitinophagaceae</taxon>
        <taxon>Terrimonas</taxon>
    </lineage>
</organism>
<dbReference type="InterPro" id="IPR010895">
    <property type="entry name" value="CHRD"/>
</dbReference>
<sequence>MKRLQTIIVLFSILCLAACDKDKNETEPTFVRKYWRETFSSNAVVPRTATDTLTASSFINLMTDRRFFYDVLVEPKFSGDEITGAALYKGNAASDGELLVDLKPQIKDRHVKGDILLTEDQAKELLEGSPVFFNIISKNAPQGLVRLQMDSPVTWAHDVKLTGSQMIPAVSTTTTGTLVLRQTANNVLHYQVKIANALGGDALTKASIYGGIIGSGSAETLPLVTAADGFNKAVSVANLSDLILTTIKQRPSSAVVHSTTYPNGIIGGNLR</sequence>
<evidence type="ECO:0000313" key="4">
    <source>
        <dbReference type="Proteomes" id="UP001597511"/>
    </source>
</evidence>
<comment type="caution">
    <text evidence="3">The sequence shown here is derived from an EMBL/GenBank/DDBJ whole genome shotgun (WGS) entry which is preliminary data.</text>
</comment>
<proteinExistence type="predicted"/>
<evidence type="ECO:0000259" key="2">
    <source>
        <dbReference type="Pfam" id="PF07452"/>
    </source>
</evidence>
<evidence type="ECO:0000256" key="1">
    <source>
        <dbReference type="SAM" id="SignalP"/>
    </source>
</evidence>
<feature type="signal peptide" evidence="1">
    <location>
        <begin position="1"/>
        <end position="17"/>
    </location>
</feature>
<protein>
    <submittedName>
        <fullName evidence="3">CHRD domain-containing protein</fullName>
    </submittedName>
</protein>
<keyword evidence="4" id="KW-1185">Reference proteome</keyword>
<keyword evidence="1" id="KW-0732">Signal</keyword>
<evidence type="ECO:0000313" key="3">
    <source>
        <dbReference type="EMBL" id="MFD2920442.1"/>
    </source>
</evidence>
<reference evidence="4" key="1">
    <citation type="journal article" date="2019" name="Int. J. Syst. Evol. Microbiol.">
        <title>The Global Catalogue of Microorganisms (GCM) 10K type strain sequencing project: providing services to taxonomists for standard genome sequencing and annotation.</title>
        <authorList>
            <consortium name="The Broad Institute Genomics Platform"/>
            <consortium name="The Broad Institute Genome Sequencing Center for Infectious Disease"/>
            <person name="Wu L."/>
            <person name="Ma J."/>
        </authorList>
    </citation>
    <scope>NUCLEOTIDE SEQUENCE [LARGE SCALE GENOMIC DNA]</scope>
    <source>
        <strain evidence="4">KCTC 23299</strain>
    </source>
</reference>